<sequence>MVVWSSFRIGALTKGNVIRSLFSGTKNASNRKGDIDMLVLYFYMGCIPIGLIVAYCNIFIGSAQLREIPEGYQPKHWEYYEHPIERFFAKYVTFSPQELHERNMHTLFLQNEKTMIRKLEAKVQNLVKERQDFQAWYFEGANTKYVRQFEHEAETKMRAGRSFDTLY</sequence>
<reference evidence="18 19" key="1">
    <citation type="submission" date="2023-10" db="EMBL/GenBank/DDBJ databases">
        <title>Genomes of two closely related lineages of the louse Polyplax serrata with different host specificities.</title>
        <authorList>
            <person name="Martinu J."/>
            <person name="Tarabai H."/>
            <person name="Stefka J."/>
            <person name="Hypsa V."/>
        </authorList>
    </citation>
    <scope>NUCLEOTIDE SEQUENCE [LARGE SCALE GENOMIC DNA]</scope>
    <source>
        <strain evidence="18">HR10_N</strain>
    </source>
</reference>
<keyword evidence="13" id="KW-0496">Mitochondrion</keyword>
<evidence type="ECO:0000256" key="16">
    <source>
        <dbReference type="ARBA" id="ARBA00032550"/>
    </source>
</evidence>
<evidence type="ECO:0000256" key="4">
    <source>
        <dbReference type="ARBA" id="ARBA00011533"/>
    </source>
</evidence>
<dbReference type="PANTHER" id="PTHR13178:SF0">
    <property type="entry name" value="NADH DEHYDROGENASE [UBIQUINONE] 1 BETA SUBCOMPLEX SUBUNIT 5, MITOCHONDRIAL"/>
    <property type="match status" value="1"/>
</dbReference>
<evidence type="ECO:0000256" key="14">
    <source>
        <dbReference type="ARBA" id="ARBA00023136"/>
    </source>
</evidence>
<evidence type="ECO:0000256" key="2">
    <source>
        <dbReference type="ARBA" id="ARBA00004434"/>
    </source>
</evidence>
<evidence type="ECO:0000256" key="7">
    <source>
        <dbReference type="ARBA" id="ARBA00022660"/>
    </source>
</evidence>
<keyword evidence="10" id="KW-0809">Transit peptide</keyword>
<dbReference type="InterPro" id="IPR019173">
    <property type="entry name" value="NADH_UbQ_OxRdtase_B5_su"/>
</dbReference>
<evidence type="ECO:0000256" key="3">
    <source>
        <dbReference type="ARBA" id="ARBA00007152"/>
    </source>
</evidence>
<comment type="subcellular location">
    <subcellularLocation>
        <location evidence="2">Mitochondrion inner membrane</location>
        <topology evidence="2">Single-pass membrane protein</topology>
    </subcellularLocation>
</comment>
<dbReference type="PANTHER" id="PTHR13178">
    <property type="entry name" value="NADH-UBIQUINONE OXIDOREDUCTASE SGDH SUBUNIT"/>
    <property type="match status" value="1"/>
</dbReference>
<feature type="transmembrane region" description="Helical" evidence="17">
    <location>
        <begin position="40"/>
        <end position="60"/>
    </location>
</feature>
<evidence type="ECO:0000256" key="5">
    <source>
        <dbReference type="ARBA" id="ARBA00015175"/>
    </source>
</evidence>
<dbReference type="Proteomes" id="UP001372834">
    <property type="component" value="Unassembled WGS sequence"/>
</dbReference>
<dbReference type="AlphaFoldDB" id="A0AAN8PJG9"/>
<evidence type="ECO:0000256" key="12">
    <source>
        <dbReference type="ARBA" id="ARBA00022989"/>
    </source>
</evidence>
<dbReference type="EMBL" id="JAWJWE010000006">
    <property type="protein sequence ID" value="KAK6632958.1"/>
    <property type="molecule type" value="Genomic_DNA"/>
</dbReference>
<keyword evidence="9" id="KW-0999">Mitochondrion inner membrane</keyword>
<evidence type="ECO:0000256" key="11">
    <source>
        <dbReference type="ARBA" id="ARBA00022982"/>
    </source>
</evidence>
<evidence type="ECO:0000256" key="8">
    <source>
        <dbReference type="ARBA" id="ARBA00022692"/>
    </source>
</evidence>
<proteinExistence type="inferred from homology"/>
<keyword evidence="8 17" id="KW-0812">Transmembrane</keyword>
<comment type="subunit">
    <text evidence="4">Complex I is composed of 45 different subunits.</text>
</comment>
<comment type="caution">
    <text evidence="18">The sequence shown here is derived from an EMBL/GenBank/DDBJ whole genome shotgun (WGS) entry which is preliminary data.</text>
</comment>
<accession>A0AAN8PJG9</accession>
<evidence type="ECO:0000313" key="18">
    <source>
        <dbReference type="EMBL" id="KAK6632958.1"/>
    </source>
</evidence>
<evidence type="ECO:0000313" key="19">
    <source>
        <dbReference type="Proteomes" id="UP001372834"/>
    </source>
</evidence>
<evidence type="ECO:0000256" key="10">
    <source>
        <dbReference type="ARBA" id="ARBA00022946"/>
    </source>
</evidence>
<keyword evidence="7" id="KW-0679">Respiratory chain</keyword>
<dbReference type="GO" id="GO:0005743">
    <property type="term" value="C:mitochondrial inner membrane"/>
    <property type="evidence" value="ECO:0007669"/>
    <property type="project" value="UniProtKB-SubCell"/>
</dbReference>
<evidence type="ECO:0000256" key="17">
    <source>
        <dbReference type="SAM" id="Phobius"/>
    </source>
</evidence>
<protein>
    <recommendedName>
        <fullName evidence="5">NADH dehydrogenase [ubiquinone] 1 beta subcomplex subunit 5, mitochondrial</fullName>
    </recommendedName>
    <alternativeName>
        <fullName evidence="16">Complex I-SGDH</fullName>
    </alternativeName>
    <alternativeName>
        <fullName evidence="15">NADH-ubiquinone oxidoreductase SGDH subunit</fullName>
    </alternativeName>
</protein>
<evidence type="ECO:0000256" key="6">
    <source>
        <dbReference type="ARBA" id="ARBA00022448"/>
    </source>
</evidence>
<keyword evidence="14 17" id="KW-0472">Membrane</keyword>
<keyword evidence="12 17" id="KW-1133">Transmembrane helix</keyword>
<organism evidence="18 19">
    <name type="scientific">Polyplax serrata</name>
    <name type="common">Common mouse louse</name>
    <dbReference type="NCBI Taxonomy" id="468196"/>
    <lineage>
        <taxon>Eukaryota</taxon>
        <taxon>Metazoa</taxon>
        <taxon>Ecdysozoa</taxon>
        <taxon>Arthropoda</taxon>
        <taxon>Hexapoda</taxon>
        <taxon>Insecta</taxon>
        <taxon>Pterygota</taxon>
        <taxon>Neoptera</taxon>
        <taxon>Paraneoptera</taxon>
        <taxon>Psocodea</taxon>
        <taxon>Troctomorpha</taxon>
        <taxon>Phthiraptera</taxon>
        <taxon>Anoplura</taxon>
        <taxon>Polyplacidae</taxon>
        <taxon>Polyplax</taxon>
    </lineage>
</organism>
<evidence type="ECO:0000256" key="1">
    <source>
        <dbReference type="ARBA" id="ARBA00003195"/>
    </source>
</evidence>
<dbReference type="Pfam" id="PF09781">
    <property type="entry name" value="NDUF_B5"/>
    <property type="match status" value="1"/>
</dbReference>
<keyword evidence="11" id="KW-0249">Electron transport</keyword>
<keyword evidence="6" id="KW-0813">Transport</keyword>
<name>A0AAN8PJG9_POLSC</name>
<evidence type="ECO:0000256" key="13">
    <source>
        <dbReference type="ARBA" id="ARBA00023128"/>
    </source>
</evidence>
<comment type="similarity">
    <text evidence="3">Belongs to the complex I NDUFB5 subunit family.</text>
</comment>
<evidence type="ECO:0000256" key="15">
    <source>
        <dbReference type="ARBA" id="ARBA00032395"/>
    </source>
</evidence>
<evidence type="ECO:0000256" key="9">
    <source>
        <dbReference type="ARBA" id="ARBA00022792"/>
    </source>
</evidence>
<gene>
    <name evidence="18" type="ORF">RUM43_012701</name>
</gene>
<comment type="function">
    <text evidence="1">Accessory subunit of the mitochondrial membrane respiratory chain NADH dehydrogenase (Complex I), that is believed not to be involved in catalysis. Complex I functions in the transfer of electrons from NADH to the respiratory chain. The immediate electron acceptor for the enzyme is believed to be ubiquinone.</text>
</comment>